<feature type="domain" description="Peptidase M14" evidence="13">
    <location>
        <begin position="122"/>
        <end position="422"/>
    </location>
</feature>
<name>A0A821M9L3_9NEOP</name>
<evidence type="ECO:0000256" key="6">
    <source>
        <dbReference type="ARBA" id="ARBA00022729"/>
    </source>
</evidence>
<evidence type="ECO:0000256" key="12">
    <source>
        <dbReference type="SAM" id="SignalP"/>
    </source>
</evidence>
<keyword evidence="6 12" id="KW-0732">Signal</keyword>
<dbReference type="GO" id="GO:0004181">
    <property type="term" value="F:metallocarboxypeptidase activity"/>
    <property type="evidence" value="ECO:0007669"/>
    <property type="project" value="InterPro"/>
</dbReference>
<evidence type="ECO:0000256" key="8">
    <source>
        <dbReference type="ARBA" id="ARBA00022833"/>
    </source>
</evidence>
<dbReference type="Pfam" id="PF00246">
    <property type="entry name" value="Peptidase_M14"/>
    <property type="match status" value="1"/>
</dbReference>
<dbReference type="GO" id="GO:0006508">
    <property type="term" value="P:proteolysis"/>
    <property type="evidence" value="ECO:0007669"/>
    <property type="project" value="UniProtKB-KW"/>
</dbReference>
<evidence type="ECO:0000256" key="11">
    <source>
        <dbReference type="PROSITE-ProRule" id="PRU01379"/>
    </source>
</evidence>
<dbReference type="SMART" id="SM00631">
    <property type="entry name" value="Zn_pept"/>
    <property type="match status" value="1"/>
</dbReference>
<keyword evidence="7" id="KW-0378">Hydrolase</keyword>
<dbReference type="SUPFAM" id="SSF54897">
    <property type="entry name" value="Protease propeptides/inhibitors"/>
    <property type="match status" value="1"/>
</dbReference>
<keyword evidence="8" id="KW-0862">Zinc</keyword>
<evidence type="ECO:0000256" key="10">
    <source>
        <dbReference type="ARBA" id="ARBA00023157"/>
    </source>
</evidence>
<evidence type="ECO:0000259" key="13">
    <source>
        <dbReference type="PROSITE" id="PS52035"/>
    </source>
</evidence>
<dbReference type="FunFam" id="3.40.630.10:FF:000084">
    <property type="entry name" value="Carboxypeptidase B2"/>
    <property type="match status" value="1"/>
</dbReference>
<comment type="cofactor">
    <cofactor evidence="1">
        <name>Zn(2+)</name>
        <dbReference type="ChEBI" id="CHEBI:29105"/>
    </cofactor>
</comment>
<keyword evidence="9" id="KW-0482">Metalloprotease</keyword>
<evidence type="ECO:0000256" key="9">
    <source>
        <dbReference type="ARBA" id="ARBA00023049"/>
    </source>
</evidence>
<feature type="signal peptide" evidence="12">
    <location>
        <begin position="1"/>
        <end position="16"/>
    </location>
</feature>
<dbReference type="EMBL" id="CAJOBZ010000002">
    <property type="protein sequence ID" value="CAF4763686.1"/>
    <property type="molecule type" value="Genomic_DNA"/>
</dbReference>
<dbReference type="Gene3D" id="3.30.70.340">
    <property type="entry name" value="Metallocarboxypeptidase-like"/>
    <property type="match status" value="1"/>
</dbReference>
<protein>
    <recommendedName>
        <fullName evidence="13">Peptidase M14 domain-containing protein</fullName>
    </recommendedName>
</protein>
<comment type="similarity">
    <text evidence="2 11">Belongs to the peptidase M14 family.</text>
</comment>
<evidence type="ECO:0000313" key="14">
    <source>
        <dbReference type="EMBL" id="CAF4763686.1"/>
    </source>
</evidence>
<dbReference type="InterPro" id="IPR003146">
    <property type="entry name" value="M14A_act_pep"/>
</dbReference>
<dbReference type="SUPFAM" id="SSF53187">
    <property type="entry name" value="Zn-dependent exopeptidases"/>
    <property type="match status" value="1"/>
</dbReference>
<evidence type="ECO:0000256" key="5">
    <source>
        <dbReference type="ARBA" id="ARBA00022723"/>
    </source>
</evidence>
<dbReference type="PROSITE" id="PS52035">
    <property type="entry name" value="PEPTIDASE_M14"/>
    <property type="match status" value="1"/>
</dbReference>
<dbReference type="PANTHER" id="PTHR11705">
    <property type="entry name" value="PROTEASE FAMILY M14 CARBOXYPEPTIDASE A,B"/>
    <property type="match status" value="1"/>
</dbReference>
<dbReference type="Proteomes" id="UP000663880">
    <property type="component" value="Unassembled WGS sequence"/>
</dbReference>
<comment type="caution">
    <text evidence="14">The sequence shown here is derived from an EMBL/GenBank/DDBJ whole genome shotgun (WGS) entry which is preliminary data.</text>
</comment>
<reference evidence="14" key="1">
    <citation type="submission" date="2021-02" db="EMBL/GenBank/DDBJ databases">
        <authorList>
            <person name="Steward A R."/>
        </authorList>
    </citation>
    <scope>NUCLEOTIDE SEQUENCE</scope>
</reference>
<evidence type="ECO:0000256" key="7">
    <source>
        <dbReference type="ARBA" id="ARBA00022801"/>
    </source>
</evidence>
<accession>A0A821M9L3</accession>
<dbReference type="InterPro" id="IPR036990">
    <property type="entry name" value="M14A-like_propep"/>
</dbReference>
<keyword evidence="3" id="KW-0121">Carboxypeptidase</keyword>
<dbReference type="InterPro" id="IPR000834">
    <property type="entry name" value="Peptidase_M14"/>
</dbReference>
<dbReference type="PANTHER" id="PTHR11705:SF140">
    <property type="entry name" value="FI02848P-RELATED"/>
    <property type="match status" value="1"/>
</dbReference>
<keyword evidence="5" id="KW-0479">Metal-binding</keyword>
<gene>
    <name evidence="14" type="ORF">PMACD_LOCUS1444</name>
</gene>
<keyword evidence="4" id="KW-0645">Protease</keyword>
<keyword evidence="10" id="KW-1015">Disulfide bond</keyword>
<keyword evidence="15" id="KW-1185">Reference proteome</keyword>
<evidence type="ECO:0000256" key="4">
    <source>
        <dbReference type="ARBA" id="ARBA00022670"/>
    </source>
</evidence>
<organism evidence="14 15">
    <name type="scientific">Pieris macdunnoughi</name>
    <dbReference type="NCBI Taxonomy" id="345717"/>
    <lineage>
        <taxon>Eukaryota</taxon>
        <taxon>Metazoa</taxon>
        <taxon>Ecdysozoa</taxon>
        <taxon>Arthropoda</taxon>
        <taxon>Hexapoda</taxon>
        <taxon>Insecta</taxon>
        <taxon>Pterygota</taxon>
        <taxon>Neoptera</taxon>
        <taxon>Endopterygota</taxon>
        <taxon>Lepidoptera</taxon>
        <taxon>Glossata</taxon>
        <taxon>Ditrysia</taxon>
        <taxon>Papilionoidea</taxon>
        <taxon>Pieridae</taxon>
        <taxon>Pierinae</taxon>
        <taxon>Pieris</taxon>
    </lineage>
</organism>
<evidence type="ECO:0000256" key="1">
    <source>
        <dbReference type="ARBA" id="ARBA00001947"/>
    </source>
</evidence>
<proteinExistence type="inferred from homology"/>
<dbReference type="AlphaFoldDB" id="A0A821M9L3"/>
<dbReference type="GO" id="GO:0005615">
    <property type="term" value="C:extracellular space"/>
    <property type="evidence" value="ECO:0007669"/>
    <property type="project" value="TreeGrafter"/>
</dbReference>
<dbReference type="Pfam" id="PF02244">
    <property type="entry name" value="Propep_M14"/>
    <property type="match status" value="1"/>
</dbReference>
<dbReference type="Gene3D" id="3.40.630.10">
    <property type="entry name" value="Zn peptidases"/>
    <property type="match status" value="1"/>
</dbReference>
<dbReference type="PRINTS" id="PR00765">
    <property type="entry name" value="CRBOXYPTASEA"/>
</dbReference>
<feature type="chain" id="PRO_5032564601" description="Peptidase M14 domain-containing protein" evidence="12">
    <location>
        <begin position="17"/>
        <end position="425"/>
    </location>
</feature>
<sequence length="425" mass="47891">MLRYAICLIVFGVVLAKYELYEGHAVYRISVKTEKQALILHNLEVANSLDFWQRAAPGNEAIVLVPKQQRPLVEATLLFHGLKYSIEVEDVKPYLDAEHEKLSKSDVKSRSSPASGSLTFDKIHTLEEVDAYLQALTVRFPTLVTLVTAGQSFENRPIRYLKISTTNFQDTNKPVVFIQSLLHAREWVTLPASLYAIQKLVTDITDADLVNQIDWIILPVANPDGYVASHGEERFWRKNRATGYMPLDICSGVDLNRNFDYNWGRWSSDFVCTEVFHGRSAFSEPETQAVKTVFDQYGNRTQLFIDLHSYGSMILYGYGSEELPSNALTLHLAGVNMAQAIDAVKVAHNREYRVGNSAMIMYKSSGTTNDYAQSIGIPLSYTFELPASRIGFHVLGFLVDPEFIEQAGIETWEGIKTGARFVLRN</sequence>
<evidence type="ECO:0000313" key="15">
    <source>
        <dbReference type="Proteomes" id="UP000663880"/>
    </source>
</evidence>
<dbReference type="OrthoDB" id="3626597at2759"/>
<evidence type="ECO:0000256" key="2">
    <source>
        <dbReference type="ARBA" id="ARBA00005988"/>
    </source>
</evidence>
<evidence type="ECO:0000256" key="3">
    <source>
        <dbReference type="ARBA" id="ARBA00022645"/>
    </source>
</evidence>
<feature type="active site" description="Proton donor/acceptor" evidence="11">
    <location>
        <position position="384"/>
    </location>
</feature>
<dbReference type="GO" id="GO:0008270">
    <property type="term" value="F:zinc ion binding"/>
    <property type="evidence" value="ECO:0007669"/>
    <property type="project" value="InterPro"/>
</dbReference>